<feature type="compositionally biased region" description="Polar residues" evidence="3">
    <location>
        <begin position="1093"/>
        <end position="1125"/>
    </location>
</feature>
<feature type="signal peptide" evidence="5">
    <location>
        <begin position="1"/>
        <end position="26"/>
    </location>
</feature>
<dbReference type="InterPro" id="IPR036116">
    <property type="entry name" value="FN3_sf"/>
</dbReference>
<evidence type="ECO:0000259" key="6">
    <source>
        <dbReference type="PROSITE" id="PS50835"/>
    </source>
</evidence>
<dbReference type="Pfam" id="PF13895">
    <property type="entry name" value="Ig_2"/>
    <property type="match status" value="1"/>
</dbReference>
<feature type="region of interest" description="Disordered" evidence="3">
    <location>
        <begin position="1005"/>
        <end position="1126"/>
    </location>
</feature>
<feature type="domain" description="Ig-like" evidence="6">
    <location>
        <begin position="510"/>
        <end position="611"/>
    </location>
</feature>
<dbReference type="GO" id="GO:0005886">
    <property type="term" value="C:plasma membrane"/>
    <property type="evidence" value="ECO:0007669"/>
    <property type="project" value="TreeGrafter"/>
</dbReference>
<dbReference type="InterPro" id="IPR036179">
    <property type="entry name" value="Ig-like_dom_sf"/>
</dbReference>
<comment type="caution">
    <text evidence="8">The sequence shown here is derived from an EMBL/GenBank/DDBJ whole genome shotgun (WGS) entry which is preliminary data.</text>
</comment>
<dbReference type="InterPro" id="IPR013098">
    <property type="entry name" value="Ig_I-set"/>
</dbReference>
<evidence type="ECO:0000256" key="5">
    <source>
        <dbReference type="SAM" id="SignalP"/>
    </source>
</evidence>
<dbReference type="Pfam" id="PF13927">
    <property type="entry name" value="Ig_3"/>
    <property type="match status" value="2"/>
</dbReference>
<feature type="chain" id="PRO_5041211595" evidence="5">
    <location>
        <begin position="27"/>
        <end position="1181"/>
    </location>
</feature>
<dbReference type="SMART" id="SM00060">
    <property type="entry name" value="FN3"/>
    <property type="match status" value="2"/>
</dbReference>
<evidence type="ECO:0000256" key="1">
    <source>
        <dbReference type="ARBA" id="ARBA00022737"/>
    </source>
</evidence>
<evidence type="ECO:0000313" key="9">
    <source>
        <dbReference type="Proteomes" id="UP001174909"/>
    </source>
</evidence>
<dbReference type="Pfam" id="PF07679">
    <property type="entry name" value="I-set"/>
    <property type="match status" value="1"/>
</dbReference>
<dbReference type="PANTHER" id="PTHR10075:SF103">
    <property type="entry name" value="ROUNDABOUT HOMOLOG 4"/>
    <property type="match status" value="1"/>
</dbReference>
<feature type="compositionally biased region" description="Basic and acidic residues" evidence="3">
    <location>
        <begin position="1043"/>
        <end position="1070"/>
    </location>
</feature>
<dbReference type="InterPro" id="IPR007110">
    <property type="entry name" value="Ig-like_dom"/>
</dbReference>
<dbReference type="SUPFAM" id="SSF48726">
    <property type="entry name" value="Immunoglobulin"/>
    <property type="match status" value="5"/>
</dbReference>
<dbReference type="GO" id="GO:0098632">
    <property type="term" value="F:cell-cell adhesion mediator activity"/>
    <property type="evidence" value="ECO:0007669"/>
    <property type="project" value="TreeGrafter"/>
</dbReference>
<name>A0AA35T4S6_GEOBA</name>
<keyword evidence="4" id="KW-1133">Transmembrane helix</keyword>
<keyword evidence="9" id="KW-1185">Reference proteome</keyword>
<protein>
    <submittedName>
        <fullName evidence="8">Protein sidekick</fullName>
    </submittedName>
</protein>
<dbReference type="GO" id="GO:0007156">
    <property type="term" value="P:homophilic cell adhesion via plasma membrane adhesion molecules"/>
    <property type="evidence" value="ECO:0007669"/>
    <property type="project" value="TreeGrafter"/>
</dbReference>
<dbReference type="SMART" id="SM00409">
    <property type="entry name" value="IG"/>
    <property type="match status" value="5"/>
</dbReference>
<evidence type="ECO:0000313" key="8">
    <source>
        <dbReference type="EMBL" id="CAI8041254.1"/>
    </source>
</evidence>
<feature type="domain" description="Ig-like" evidence="6">
    <location>
        <begin position="409"/>
        <end position="504"/>
    </location>
</feature>
<dbReference type="CDD" id="cd00063">
    <property type="entry name" value="FN3"/>
    <property type="match status" value="2"/>
</dbReference>
<feature type="domain" description="Ig-like" evidence="6">
    <location>
        <begin position="331"/>
        <end position="406"/>
    </location>
</feature>
<dbReference type="InterPro" id="IPR003598">
    <property type="entry name" value="Ig_sub2"/>
</dbReference>
<feature type="region of interest" description="Disordered" evidence="3">
    <location>
        <begin position="863"/>
        <end position="902"/>
    </location>
</feature>
<dbReference type="Proteomes" id="UP001174909">
    <property type="component" value="Unassembled WGS sequence"/>
</dbReference>
<dbReference type="InterPro" id="IPR003599">
    <property type="entry name" value="Ig_sub"/>
</dbReference>
<accession>A0AA35T4S6</accession>
<keyword evidence="4" id="KW-0812">Transmembrane</keyword>
<dbReference type="EMBL" id="CASHTH010003176">
    <property type="protein sequence ID" value="CAI8041254.1"/>
    <property type="molecule type" value="Genomic_DNA"/>
</dbReference>
<dbReference type="AlphaFoldDB" id="A0AA35T4S6"/>
<keyword evidence="4" id="KW-0472">Membrane</keyword>
<dbReference type="PROSITE" id="PS50853">
    <property type="entry name" value="FN3"/>
    <property type="match status" value="2"/>
</dbReference>
<dbReference type="InterPro" id="IPR003961">
    <property type="entry name" value="FN3_dom"/>
</dbReference>
<dbReference type="SUPFAM" id="SSF49265">
    <property type="entry name" value="Fibronectin type III"/>
    <property type="match status" value="1"/>
</dbReference>
<keyword evidence="2" id="KW-0393">Immunoglobulin domain</keyword>
<dbReference type="PANTHER" id="PTHR10075">
    <property type="entry name" value="BASIGIN RELATED"/>
    <property type="match status" value="1"/>
</dbReference>
<feature type="compositionally biased region" description="Pro residues" evidence="3">
    <location>
        <begin position="1023"/>
        <end position="1042"/>
    </location>
</feature>
<dbReference type="PROSITE" id="PS50835">
    <property type="entry name" value="IG_LIKE"/>
    <property type="match status" value="5"/>
</dbReference>
<sequence>MERGRSIALVGAVAAVLLSIVELVHSQTNSTFPAITQHPIGSIAIPGDSVSLSCAVEEEAHLIEWFRDNNLVASGPEYRIAALSEDSVGSYTCRATVHEVGTVTSAIARVELASISASPPGEENNPATVTASIDRHLVLSCGEVTSTPPVEYQWTSTLDQLFLTYGIIEGYDGLLYLQLVTQQLLDIGFVFNCKASNNQLGLFVAGFIRLSAETTTASDLTPSPREMMAEPQDLVVSEGDSAFFQCIVGGSPLPTASDISWSAPTTVTPQPFFLQNSAILFISSASLAHAGVYSCNVTGLGVFTATLTVLEYRSSSRHSVAPELTYTPIFGDQLSITCDSTNTLVGEWIWYHNGIRIPNSNTFEVTTSANTLTIGSAHNKKHDGLYQCFAYNDAGNDSATTSVRVTTYPASIRQVPSPASQLLFAGNQTTYSCVAHGAPPPYFVWLHNEVILTRDDGERDAVTRETTSELVLPELSVEDGGVYTCRAVNEVDEEALGSDDAQVTLDVIVPTNVTTPSLSQPLLALEQERSAIVPCLAEAQDGVTLNFTWLKDDLPLTYDGVRVSLITGAHSANVSFTSVEEGDGGIYQCRVVSLLRGLEGPATKSAYLRVTTPTKLLIPPLLIPVSQSKVTSSSFTVEWYFPGQGALTKLTSYTVSYTKVGETTPIHQVTEQVNDDNTVVLSSSPETPIRPYTLYNVTVYANYKTGEVLGQSVLIRTREDRPGPPGDMTGTVVNATTVFLEWEPPAEPNGIITNYTVRYKPESSQSFYQTVSLGSNSTHHYLSPLLQRASYLVEVAAGTSVGVGPYSEPIIVSTDKSGGEQSGTPVYQRVWFIVVVFVVGLAVVISGLLLLCGVKYARSTSHRKQKYNVQSKTETDKSNGRSTRSLTEDDMKDYNGRGSRLNGETSNIGVLLLDGQESESSAADNKYHYEPSLSTASHISSQAPAYINPPPFQEALKSLHAARLSPAYSGSTLDQAPPSTVYTVDTIETESSFWADSKTRMLQIDQSPSPARSYQPSPLFHSSPPPPPIPTAHRPPPPPPQSPEHKYASLSELDHRGTGLQQRDGDEERKRSHPASPQPGYDSNGYSRLPVRPSSQQRIRLSSTPASQYRTTSPQSVTPVASSPLQHMASAAVASSSQDVTSSFHARYGGSQTMTSSQANPLYTRSSSQNVRSKHGDWSWV</sequence>
<feature type="compositionally biased region" description="Polar residues" evidence="3">
    <location>
        <begin position="1148"/>
        <end position="1171"/>
    </location>
</feature>
<keyword evidence="5" id="KW-0732">Signal</keyword>
<feature type="domain" description="Fibronectin type-III" evidence="7">
    <location>
        <begin position="724"/>
        <end position="817"/>
    </location>
</feature>
<dbReference type="CDD" id="cd00096">
    <property type="entry name" value="Ig"/>
    <property type="match status" value="2"/>
</dbReference>
<gene>
    <name evidence="8" type="ORF">GBAR_LOCUS22941</name>
</gene>
<dbReference type="SMART" id="SM00408">
    <property type="entry name" value="IGc2"/>
    <property type="match status" value="5"/>
</dbReference>
<feature type="region of interest" description="Disordered" evidence="3">
    <location>
        <begin position="1148"/>
        <end position="1181"/>
    </location>
</feature>
<feature type="domain" description="Fibronectin type-III" evidence="7">
    <location>
        <begin position="619"/>
        <end position="720"/>
    </location>
</feature>
<feature type="compositionally biased region" description="Polar residues" evidence="3">
    <location>
        <begin position="1005"/>
        <end position="1015"/>
    </location>
</feature>
<dbReference type="Gene3D" id="2.60.40.10">
    <property type="entry name" value="Immunoglobulins"/>
    <property type="match status" value="7"/>
</dbReference>
<organism evidence="8 9">
    <name type="scientific">Geodia barretti</name>
    <name type="common">Barrett's horny sponge</name>
    <dbReference type="NCBI Taxonomy" id="519541"/>
    <lineage>
        <taxon>Eukaryota</taxon>
        <taxon>Metazoa</taxon>
        <taxon>Porifera</taxon>
        <taxon>Demospongiae</taxon>
        <taxon>Heteroscleromorpha</taxon>
        <taxon>Tetractinellida</taxon>
        <taxon>Astrophorina</taxon>
        <taxon>Geodiidae</taxon>
        <taxon>Geodia</taxon>
    </lineage>
</organism>
<evidence type="ECO:0000259" key="7">
    <source>
        <dbReference type="PROSITE" id="PS50853"/>
    </source>
</evidence>
<feature type="transmembrane region" description="Helical" evidence="4">
    <location>
        <begin position="830"/>
        <end position="854"/>
    </location>
</feature>
<evidence type="ECO:0000256" key="4">
    <source>
        <dbReference type="SAM" id="Phobius"/>
    </source>
</evidence>
<dbReference type="InterPro" id="IPR013783">
    <property type="entry name" value="Ig-like_fold"/>
</dbReference>
<reference evidence="8" key="1">
    <citation type="submission" date="2023-03" db="EMBL/GenBank/DDBJ databases">
        <authorList>
            <person name="Steffen K."/>
            <person name="Cardenas P."/>
        </authorList>
    </citation>
    <scope>NUCLEOTIDE SEQUENCE</scope>
</reference>
<keyword evidence="1" id="KW-0677">Repeat</keyword>
<evidence type="ECO:0000256" key="2">
    <source>
        <dbReference type="ARBA" id="ARBA00023319"/>
    </source>
</evidence>
<proteinExistence type="predicted"/>
<evidence type="ECO:0000256" key="3">
    <source>
        <dbReference type="SAM" id="MobiDB-lite"/>
    </source>
</evidence>
<feature type="compositionally biased region" description="Basic and acidic residues" evidence="3">
    <location>
        <begin position="886"/>
        <end position="895"/>
    </location>
</feature>
<feature type="domain" description="Ig-like" evidence="6">
    <location>
        <begin position="224"/>
        <end position="308"/>
    </location>
</feature>
<feature type="domain" description="Ig-like" evidence="6">
    <location>
        <begin position="33"/>
        <end position="104"/>
    </location>
</feature>
<dbReference type="Pfam" id="PF00041">
    <property type="entry name" value="fn3"/>
    <property type="match status" value="2"/>
</dbReference>